<keyword evidence="3" id="KW-1185">Reference proteome</keyword>
<dbReference type="GO" id="GO:0016747">
    <property type="term" value="F:acyltransferase activity, transferring groups other than amino-acyl groups"/>
    <property type="evidence" value="ECO:0007669"/>
    <property type="project" value="InterPro"/>
</dbReference>
<dbReference type="Pfam" id="PF00108">
    <property type="entry name" value="Thiolase_N"/>
    <property type="match status" value="1"/>
</dbReference>
<dbReference type="PANTHER" id="PTHR43365">
    <property type="entry name" value="BLR7806 PROTEIN"/>
    <property type="match status" value="1"/>
</dbReference>
<protein>
    <recommendedName>
        <fullName evidence="1">Thiolase N-terminal domain-containing protein</fullName>
    </recommendedName>
</protein>
<sequence length="243" mass="26041">MASGFTQREAVIVEALRTPVGRRGGQLKDWHPVDLLAHVLSSLIERTQVDPALIDDVIVGCVSQVGEQSLNIARNAVLAAGFPESVPGTTVDRQCGSSQQAIHFAAQGVLSGAYDIAIAAGVESMTRVPMGSNSQGVASPFGTRMEQRYAGHLIPQGISAELIARKWELDRATLDAFSLESHRRADQATVEGRFASQIVPVPVTAADGSTVFFERDEGIRVDSSLEIRWLKVGLSGGWRDYSG</sequence>
<dbReference type="EMBL" id="BKZW01000001">
    <property type="protein sequence ID" value="GER87048.1"/>
    <property type="molecule type" value="Genomic_DNA"/>
</dbReference>
<name>A0A5J4KDI1_9CHLR</name>
<dbReference type="Proteomes" id="UP000326912">
    <property type="component" value="Unassembled WGS sequence"/>
</dbReference>
<dbReference type="CDD" id="cd00751">
    <property type="entry name" value="thiolase"/>
    <property type="match status" value="1"/>
</dbReference>
<feature type="domain" description="Thiolase N-terminal" evidence="1">
    <location>
        <begin position="11"/>
        <end position="226"/>
    </location>
</feature>
<reference evidence="2 3" key="1">
    <citation type="submission" date="2019-10" db="EMBL/GenBank/DDBJ databases">
        <title>Dictyobacter vulcani sp. nov., within the class Ktedonobacteria, isolated from soil of volcanic Mt. Zao.</title>
        <authorList>
            <person name="Zheng Y."/>
            <person name="Wang C.M."/>
            <person name="Sakai Y."/>
            <person name="Abe K."/>
            <person name="Yokota A."/>
            <person name="Yabe S."/>
        </authorList>
    </citation>
    <scope>NUCLEOTIDE SEQUENCE [LARGE SCALE GENOMIC DNA]</scope>
    <source>
        <strain evidence="2 3">W12</strain>
    </source>
</reference>
<dbReference type="InterPro" id="IPR016039">
    <property type="entry name" value="Thiolase-like"/>
</dbReference>
<organism evidence="2 3">
    <name type="scientific">Dictyobacter vulcani</name>
    <dbReference type="NCBI Taxonomy" id="2607529"/>
    <lineage>
        <taxon>Bacteria</taxon>
        <taxon>Bacillati</taxon>
        <taxon>Chloroflexota</taxon>
        <taxon>Ktedonobacteria</taxon>
        <taxon>Ktedonobacterales</taxon>
        <taxon>Dictyobacteraceae</taxon>
        <taxon>Dictyobacter</taxon>
    </lineage>
</organism>
<proteinExistence type="predicted"/>
<evidence type="ECO:0000259" key="1">
    <source>
        <dbReference type="Pfam" id="PF00108"/>
    </source>
</evidence>
<dbReference type="SUPFAM" id="SSF53901">
    <property type="entry name" value="Thiolase-like"/>
    <property type="match status" value="1"/>
</dbReference>
<dbReference type="InterPro" id="IPR020616">
    <property type="entry name" value="Thiolase_N"/>
</dbReference>
<gene>
    <name evidence="2" type="ORF">KDW_12100</name>
</gene>
<comment type="caution">
    <text evidence="2">The sequence shown here is derived from an EMBL/GenBank/DDBJ whole genome shotgun (WGS) entry which is preliminary data.</text>
</comment>
<evidence type="ECO:0000313" key="3">
    <source>
        <dbReference type="Proteomes" id="UP000326912"/>
    </source>
</evidence>
<dbReference type="Gene3D" id="3.40.47.10">
    <property type="match status" value="1"/>
</dbReference>
<dbReference type="InterPro" id="IPR002155">
    <property type="entry name" value="Thiolase"/>
</dbReference>
<evidence type="ECO:0000313" key="2">
    <source>
        <dbReference type="EMBL" id="GER87048.1"/>
    </source>
</evidence>
<dbReference type="PANTHER" id="PTHR43365:SF1">
    <property type="entry name" value="ACETYL-COA C-ACYLTRANSFERASE"/>
    <property type="match status" value="1"/>
</dbReference>
<accession>A0A5J4KDI1</accession>
<dbReference type="AlphaFoldDB" id="A0A5J4KDI1"/>